<dbReference type="Proteomes" id="UP000836841">
    <property type="component" value="Chromosome 5"/>
</dbReference>
<dbReference type="AlphaFoldDB" id="A0AAU9SKJ1"/>
<proteinExistence type="predicted"/>
<organism evidence="1 2">
    <name type="scientific">Thlaspi arvense</name>
    <name type="common">Field penny-cress</name>
    <dbReference type="NCBI Taxonomy" id="13288"/>
    <lineage>
        <taxon>Eukaryota</taxon>
        <taxon>Viridiplantae</taxon>
        <taxon>Streptophyta</taxon>
        <taxon>Embryophyta</taxon>
        <taxon>Tracheophyta</taxon>
        <taxon>Spermatophyta</taxon>
        <taxon>Magnoliopsida</taxon>
        <taxon>eudicotyledons</taxon>
        <taxon>Gunneridae</taxon>
        <taxon>Pentapetalae</taxon>
        <taxon>rosids</taxon>
        <taxon>malvids</taxon>
        <taxon>Brassicales</taxon>
        <taxon>Brassicaceae</taxon>
        <taxon>Thlaspideae</taxon>
        <taxon>Thlaspi</taxon>
    </lineage>
</organism>
<keyword evidence="2" id="KW-1185">Reference proteome</keyword>
<evidence type="ECO:0000313" key="1">
    <source>
        <dbReference type="EMBL" id="CAH2065372.1"/>
    </source>
</evidence>
<reference evidence="1 2" key="1">
    <citation type="submission" date="2022-03" db="EMBL/GenBank/DDBJ databases">
        <authorList>
            <person name="Nunn A."/>
            <person name="Chopra R."/>
            <person name="Nunn A."/>
            <person name="Contreras Garrido A."/>
        </authorList>
    </citation>
    <scope>NUCLEOTIDE SEQUENCE [LARGE SCALE GENOMIC DNA]</scope>
</reference>
<protein>
    <submittedName>
        <fullName evidence="1">Uncharacterized protein</fullName>
    </submittedName>
</protein>
<evidence type="ECO:0000313" key="2">
    <source>
        <dbReference type="Proteomes" id="UP000836841"/>
    </source>
</evidence>
<name>A0AAU9SKJ1_THLAR</name>
<sequence>MRRRRSNGFGCTEIFEIQKNKRKASTSSPSKNVNGITVLLEPRFQKNLCIFMVTIELYTRYWRGRFEDTKVILTQENNIVANHLAKSNLSLNCNFNRYFIISLYN</sequence>
<accession>A0AAU9SKJ1</accession>
<dbReference type="EMBL" id="OU466861">
    <property type="protein sequence ID" value="CAH2065372.1"/>
    <property type="molecule type" value="Genomic_DNA"/>
</dbReference>
<gene>
    <name evidence="1" type="ORF">TAV2_LOCUS15359</name>
</gene>